<reference evidence="4 5" key="2">
    <citation type="submission" date="2018-11" db="EMBL/GenBank/DDBJ databases">
        <authorList>
            <consortium name="Pathogen Informatics"/>
        </authorList>
    </citation>
    <scope>NUCLEOTIDE SEQUENCE [LARGE SCALE GENOMIC DNA]</scope>
</reference>
<feature type="transmembrane region" description="Helical" evidence="2">
    <location>
        <begin position="1264"/>
        <end position="1288"/>
    </location>
</feature>
<evidence type="ECO:0000256" key="1">
    <source>
        <dbReference type="SAM" id="MobiDB-lite"/>
    </source>
</evidence>
<feature type="region of interest" description="Disordered" evidence="1">
    <location>
        <begin position="300"/>
        <end position="340"/>
    </location>
</feature>
<keyword evidence="2" id="KW-1133">Transmembrane helix</keyword>
<organism evidence="6">
    <name type="scientific">Nippostrongylus brasiliensis</name>
    <name type="common">Rat hookworm</name>
    <dbReference type="NCBI Taxonomy" id="27835"/>
    <lineage>
        <taxon>Eukaryota</taxon>
        <taxon>Metazoa</taxon>
        <taxon>Ecdysozoa</taxon>
        <taxon>Nematoda</taxon>
        <taxon>Chromadorea</taxon>
        <taxon>Rhabditida</taxon>
        <taxon>Rhabditina</taxon>
        <taxon>Rhabditomorpha</taxon>
        <taxon>Strongyloidea</taxon>
        <taxon>Heligmosomidae</taxon>
        <taxon>Nippostrongylus</taxon>
    </lineage>
</organism>
<feature type="region of interest" description="Disordered" evidence="1">
    <location>
        <begin position="116"/>
        <end position="136"/>
    </location>
</feature>
<proteinExistence type="predicted"/>
<keyword evidence="2" id="KW-0812">Transmembrane</keyword>
<dbReference type="Gene3D" id="2.60.40.3770">
    <property type="match status" value="1"/>
</dbReference>
<dbReference type="Proteomes" id="UP000271162">
    <property type="component" value="Unassembled WGS sequence"/>
</dbReference>
<protein>
    <submittedName>
        <fullName evidence="6">DUF1758 domain-containing protein</fullName>
    </submittedName>
</protein>
<dbReference type="InterPro" id="IPR009878">
    <property type="entry name" value="Phlebovirus_G2_fusion"/>
</dbReference>
<dbReference type="InterPro" id="IPR021109">
    <property type="entry name" value="Peptidase_aspartic_dom_sf"/>
</dbReference>
<feature type="region of interest" description="Disordered" evidence="1">
    <location>
        <begin position="700"/>
        <end position="751"/>
    </location>
</feature>
<dbReference type="Pfam" id="PF07245">
    <property type="entry name" value="Phlebovirus_G2"/>
    <property type="match status" value="1"/>
</dbReference>
<evidence type="ECO:0000313" key="5">
    <source>
        <dbReference type="Proteomes" id="UP000271162"/>
    </source>
</evidence>
<dbReference type="OMA" id="CANINCI"/>
<keyword evidence="2" id="KW-0472">Membrane</keyword>
<dbReference type="WBParaSite" id="NBR_0000721001-mRNA-1">
    <property type="protein sequence ID" value="NBR_0000721001-mRNA-1"/>
    <property type="gene ID" value="NBR_0000721001"/>
</dbReference>
<evidence type="ECO:0000256" key="2">
    <source>
        <dbReference type="SAM" id="Phobius"/>
    </source>
</evidence>
<accession>A0A158QXQ1</accession>
<keyword evidence="5" id="KW-1185">Reference proteome</keyword>
<gene>
    <name evidence="4" type="ORF">NBR_LOCUS7211</name>
</gene>
<dbReference type="Gene3D" id="4.10.60.10">
    <property type="entry name" value="Zinc finger, CCHC-type"/>
    <property type="match status" value="1"/>
</dbReference>
<reference evidence="6" key="1">
    <citation type="submission" date="2016-04" db="UniProtKB">
        <authorList>
            <consortium name="WormBaseParasite"/>
        </authorList>
    </citation>
    <scope>IDENTIFICATION</scope>
</reference>
<name>A0A158QXQ1_NIPBR</name>
<dbReference type="GO" id="GO:0008270">
    <property type="term" value="F:zinc ion binding"/>
    <property type="evidence" value="ECO:0007669"/>
    <property type="project" value="InterPro"/>
</dbReference>
<evidence type="ECO:0000313" key="4">
    <source>
        <dbReference type="EMBL" id="VDL70800.1"/>
    </source>
</evidence>
<dbReference type="Gene3D" id="2.40.70.10">
    <property type="entry name" value="Acid Proteases"/>
    <property type="match status" value="1"/>
</dbReference>
<feature type="compositionally biased region" description="Polar residues" evidence="1">
    <location>
        <begin position="311"/>
        <end position="320"/>
    </location>
</feature>
<feature type="region of interest" description="Disordered" evidence="1">
    <location>
        <begin position="214"/>
        <end position="233"/>
    </location>
</feature>
<dbReference type="SMART" id="SM00343">
    <property type="entry name" value="ZnF_C2HC"/>
    <property type="match status" value="2"/>
</dbReference>
<dbReference type="CDD" id="cd00303">
    <property type="entry name" value="retropepsin_like"/>
    <property type="match status" value="1"/>
</dbReference>
<feature type="domain" description="CCHC-type" evidence="3">
    <location>
        <begin position="235"/>
        <end position="251"/>
    </location>
</feature>
<feature type="compositionally biased region" description="Polar residues" evidence="1">
    <location>
        <begin position="119"/>
        <end position="130"/>
    </location>
</feature>
<dbReference type="InterPro" id="IPR001878">
    <property type="entry name" value="Znf_CCHC"/>
</dbReference>
<sequence length="1337" mass="150010">MIMGSIIRSCVVETTVGRGHAVEEWLGAIALAGLEEEPEDEVILLHHKLLYSLCTIVGTIREGKHSPPPEGEKKSRASEVRLALKVCEEHTALLESSLNNLAEAFEKMEEHSKEDEVQFDQSLSASTARGPSTEDQRQLFEKLSAIAAQLQDLGEHMDTYLAVHTFVQKFHSRIQKSVMKKLLQQDVTADWSFNLWLHTIDSIISQEEKMKELLSENSDRSKPPRPQSSVPLSSGCEFCNQRGHRWNSCPRIPTAAAKREFLLETNRCLNCGSNKHRVASCPSGNCRICHEKHNTAICTRKLGRNQRNDTNRSAPPTATERQPRSSPAEAFKQKPTKSVRQHVITKEAESSAAQAKQETIVLQTHRQAGKPSKVILLVGTVKVLDSKDQVHEAVVLLDTGSEVSFISEDLARKLDLPVVDRTPLCISTFGATSPSTKMYDVAKLRFYDIEGCKHELCLHQTEHITGTIEQTELDEEDAIFISKHGIVLSMEYKSEAVQPQLLLGCDYLWDFMMPVEMPEYNQMFTMASQESTDDEDRAPATAISLLTTRHTNVDELTLFPLNRFNSLQKAQRVAAYVLRFIKKALCHFPPWRKDAIIEAIPALRVSASTHEFSGPELSEARKCIIRDHQQNIVSKLGAKPQMELNVKHDGEGVLRCYGQVHRNELNTVREVVVELPNKHKIRRPINRVVPLEVGAVDDDVNSELRPTTTTDDLQKPHEPDSVVPRYNLRKRKQTNYKEDDSEDSQRPSTSSNVNVLRTLPLTFALLLLIIPSTVRGHNTTGAHHLQCVENGVRLLQTDSNPYDVCTTDYCVSVHSPRQSEVIKFPPQSTLHDYPVKWKITKGETVEIVETICKATPFCANINCILCTANIANPECWPKAAIAGMGLALYLIFLMCYALFAVPLIVGRPLISLLRLLALCGQSLLRAAVNLSTIIIPRGVIRLLAQFRHRPRRRIWSELAVLLTVTMTLSRGCQELLVILGDAEVAKSRKQFSVRLLPNQPKKLSWLTLTLSSLAVPPTPILSSTFLTNGKQTALAPRHYSPPLVCKTWSDARNLFCEVDEDCTCTPAEEKMHCDCKNINLTSYVREPDRSIPQIRPNVELNVARQQLIAKIPQLPTAEFVLRIHGRFGTTALISDAICTVENVHCVGCYKCTKGAQAVVNCKSSTPQETAEVRCGDNSFAIPCTYEGTHSKLRFYPDTARFYVNCTVRCGHTAHQFEITGILHYTGSLHGAVRRLVNGESEVYSEINFPDFGHMADVFLHWTGSLVLVIVLAAIAILTTYLCLSSTLLLSLTRFLLRLILTMLCNIVRLAKLIACKLLWKHVHHEYQHRHKPDHKLL</sequence>
<evidence type="ECO:0000313" key="6">
    <source>
        <dbReference type="WBParaSite" id="NBR_0000721001-mRNA-1"/>
    </source>
</evidence>
<dbReference type="GO" id="GO:0003676">
    <property type="term" value="F:nucleic acid binding"/>
    <property type="evidence" value="ECO:0007669"/>
    <property type="project" value="InterPro"/>
</dbReference>
<feature type="domain" description="CCHC-type" evidence="3">
    <location>
        <begin position="267"/>
        <end position="283"/>
    </location>
</feature>
<feature type="transmembrane region" description="Helical" evidence="2">
    <location>
        <begin position="886"/>
        <end position="906"/>
    </location>
</feature>
<evidence type="ECO:0000259" key="3">
    <source>
        <dbReference type="SMART" id="SM00343"/>
    </source>
</evidence>
<dbReference type="EMBL" id="UYSL01019868">
    <property type="protein sequence ID" value="VDL70800.1"/>
    <property type="molecule type" value="Genomic_DNA"/>
</dbReference>